<evidence type="ECO:0000313" key="4">
    <source>
        <dbReference type="RefSeq" id="XP_022342934.1"/>
    </source>
</evidence>
<name>A0A8B8ESJ7_CRAVI</name>
<evidence type="ECO:0000313" key="3">
    <source>
        <dbReference type="Proteomes" id="UP000694844"/>
    </source>
</evidence>
<reference evidence="4" key="1">
    <citation type="submission" date="2025-08" db="UniProtKB">
        <authorList>
            <consortium name="RefSeq"/>
        </authorList>
    </citation>
    <scope>IDENTIFICATION</scope>
    <source>
        <tissue evidence="4">Whole sample</tissue>
    </source>
</reference>
<dbReference type="GeneID" id="111136402"/>
<dbReference type="OrthoDB" id="6063292at2759"/>
<dbReference type="Proteomes" id="UP000694844">
    <property type="component" value="Chromosome 5"/>
</dbReference>
<dbReference type="PANTHER" id="PTHR36299">
    <property type="entry name" value="AGAP008005-PA"/>
    <property type="match status" value="1"/>
</dbReference>
<dbReference type="Pfam" id="PF15998">
    <property type="entry name" value="DUF4773"/>
    <property type="match status" value="1"/>
</dbReference>
<accession>A0A8B8ESJ7</accession>
<dbReference type="KEGG" id="cvn:111136402"/>
<dbReference type="AlphaFoldDB" id="A0A8B8ESJ7"/>
<protein>
    <submittedName>
        <fullName evidence="4">Uncharacterized protein LOC111136402</fullName>
    </submittedName>
</protein>
<dbReference type="PANTHER" id="PTHR36299:SF2">
    <property type="entry name" value="DUF4773 DOMAIN-CONTAINING PROTEIN"/>
    <property type="match status" value="1"/>
</dbReference>
<feature type="chain" id="PRO_5034169819" evidence="1">
    <location>
        <begin position="25"/>
        <end position="131"/>
    </location>
</feature>
<keyword evidence="3" id="KW-1185">Reference proteome</keyword>
<dbReference type="InterPro" id="IPR031941">
    <property type="entry name" value="DUF4773"/>
</dbReference>
<proteinExistence type="predicted"/>
<dbReference type="RefSeq" id="XP_022342934.1">
    <property type="nucleotide sequence ID" value="XM_022487226.1"/>
</dbReference>
<sequence>MAAVHVAHCLCLIAVWSLLQFTEGTDLAETSEFEVALGESPLKFPQSSATGSCKCAGTSCGCCQTLSVLKQKKTVCINVKYLKKNIGVLLTVTWDGKTVFSKEVPVKNPPPICVKVPLLKKVANCASSFIR</sequence>
<gene>
    <name evidence="4" type="primary">LOC111136402</name>
</gene>
<keyword evidence="1" id="KW-0732">Signal</keyword>
<evidence type="ECO:0000256" key="1">
    <source>
        <dbReference type="SAM" id="SignalP"/>
    </source>
</evidence>
<evidence type="ECO:0000259" key="2">
    <source>
        <dbReference type="Pfam" id="PF15998"/>
    </source>
</evidence>
<organism evidence="3 4">
    <name type="scientific">Crassostrea virginica</name>
    <name type="common">Eastern oyster</name>
    <dbReference type="NCBI Taxonomy" id="6565"/>
    <lineage>
        <taxon>Eukaryota</taxon>
        <taxon>Metazoa</taxon>
        <taxon>Spiralia</taxon>
        <taxon>Lophotrochozoa</taxon>
        <taxon>Mollusca</taxon>
        <taxon>Bivalvia</taxon>
        <taxon>Autobranchia</taxon>
        <taxon>Pteriomorphia</taxon>
        <taxon>Ostreida</taxon>
        <taxon>Ostreoidea</taxon>
        <taxon>Ostreidae</taxon>
        <taxon>Crassostrea</taxon>
    </lineage>
</organism>
<feature type="domain" description="DUF4773" evidence="2">
    <location>
        <begin position="53"/>
        <end position="126"/>
    </location>
</feature>
<feature type="signal peptide" evidence="1">
    <location>
        <begin position="1"/>
        <end position="24"/>
    </location>
</feature>